<gene>
    <name evidence="1" type="ORF">EVAR_50258_1</name>
</gene>
<reference evidence="1 2" key="1">
    <citation type="journal article" date="2019" name="Commun. Biol.">
        <title>The bagworm genome reveals a unique fibroin gene that provides high tensile strength.</title>
        <authorList>
            <person name="Kono N."/>
            <person name="Nakamura H."/>
            <person name="Ohtoshi R."/>
            <person name="Tomita M."/>
            <person name="Numata K."/>
            <person name="Arakawa K."/>
        </authorList>
    </citation>
    <scope>NUCLEOTIDE SEQUENCE [LARGE SCALE GENOMIC DNA]</scope>
</reference>
<evidence type="ECO:0008006" key="3">
    <source>
        <dbReference type="Google" id="ProtNLM"/>
    </source>
</evidence>
<dbReference type="AlphaFoldDB" id="A0A4C1Y7A6"/>
<proteinExistence type="predicted"/>
<evidence type="ECO:0000313" key="2">
    <source>
        <dbReference type="Proteomes" id="UP000299102"/>
    </source>
</evidence>
<keyword evidence="2" id="KW-1185">Reference proteome</keyword>
<comment type="caution">
    <text evidence="1">The sequence shown here is derived from an EMBL/GenBank/DDBJ whole genome shotgun (WGS) entry which is preliminary data.</text>
</comment>
<dbReference type="OrthoDB" id="411871at2759"/>
<name>A0A4C1Y7A6_EUMVA</name>
<dbReference type="EMBL" id="BGZK01001105">
    <property type="protein sequence ID" value="GBP71360.1"/>
    <property type="molecule type" value="Genomic_DNA"/>
</dbReference>
<dbReference type="Proteomes" id="UP000299102">
    <property type="component" value="Unassembled WGS sequence"/>
</dbReference>
<organism evidence="1 2">
    <name type="scientific">Eumeta variegata</name>
    <name type="common">Bagworm moth</name>
    <name type="synonym">Eumeta japonica</name>
    <dbReference type="NCBI Taxonomy" id="151549"/>
    <lineage>
        <taxon>Eukaryota</taxon>
        <taxon>Metazoa</taxon>
        <taxon>Ecdysozoa</taxon>
        <taxon>Arthropoda</taxon>
        <taxon>Hexapoda</taxon>
        <taxon>Insecta</taxon>
        <taxon>Pterygota</taxon>
        <taxon>Neoptera</taxon>
        <taxon>Endopterygota</taxon>
        <taxon>Lepidoptera</taxon>
        <taxon>Glossata</taxon>
        <taxon>Ditrysia</taxon>
        <taxon>Tineoidea</taxon>
        <taxon>Psychidae</taxon>
        <taxon>Oiketicinae</taxon>
        <taxon>Eumeta</taxon>
    </lineage>
</organism>
<sequence length="207" mass="23777">MKRDQNRLLFIRIFDSLINAQSDLTVGQKFTYLLSCFSVEARGLNNRIEELSLAMNDSPFTDVEIQSVLRTQNVKKAPRSNGLTADICRIAINSAEKDRKQMPVAGTLLETIKSRSDSRDPEIAKRRLRLSKSYRLIGFLSVLGKIKKLLINRLQWRVLPTLIERQYGFLSQRGTEDALCDLVTYLREETEKKFNFPCIAGYRGSLR</sequence>
<protein>
    <recommendedName>
        <fullName evidence="3">Reverse transcriptase domain-containing protein</fullName>
    </recommendedName>
</protein>
<accession>A0A4C1Y7A6</accession>
<evidence type="ECO:0000313" key="1">
    <source>
        <dbReference type="EMBL" id="GBP71360.1"/>
    </source>
</evidence>